<accession>A0A1I7TRX8</accession>
<name>A0A1I7TRX8_9PELO</name>
<proteinExistence type="predicted"/>
<keyword evidence="1" id="KW-1185">Reference proteome</keyword>
<sequence>MLSNCFLEIEIQIKTLFSNRTSRGDCRQTQFPNATSERVKTVEVRAESISIDDILFIKQLFTQSDKLEKFVYQSGSTPSRSEIENALGPSDMDMQLIQERKSIHHSEYGLYHIERLFETLISHI</sequence>
<dbReference type="WBParaSite" id="Csp11.Scaffold629.g11165.t1">
    <property type="protein sequence ID" value="Csp11.Scaffold629.g11165.t1"/>
    <property type="gene ID" value="Csp11.Scaffold629.g11165"/>
</dbReference>
<dbReference type="Proteomes" id="UP000095282">
    <property type="component" value="Unplaced"/>
</dbReference>
<protein>
    <submittedName>
        <fullName evidence="2">Uncharacterized protein</fullName>
    </submittedName>
</protein>
<dbReference type="AlphaFoldDB" id="A0A1I7TRX8"/>
<evidence type="ECO:0000313" key="2">
    <source>
        <dbReference type="WBParaSite" id="Csp11.Scaffold629.g11165.t1"/>
    </source>
</evidence>
<organism evidence="1 2">
    <name type="scientific">Caenorhabditis tropicalis</name>
    <dbReference type="NCBI Taxonomy" id="1561998"/>
    <lineage>
        <taxon>Eukaryota</taxon>
        <taxon>Metazoa</taxon>
        <taxon>Ecdysozoa</taxon>
        <taxon>Nematoda</taxon>
        <taxon>Chromadorea</taxon>
        <taxon>Rhabditida</taxon>
        <taxon>Rhabditina</taxon>
        <taxon>Rhabditomorpha</taxon>
        <taxon>Rhabditoidea</taxon>
        <taxon>Rhabditidae</taxon>
        <taxon>Peloderinae</taxon>
        <taxon>Caenorhabditis</taxon>
    </lineage>
</organism>
<reference evidence="2" key="1">
    <citation type="submission" date="2016-11" db="UniProtKB">
        <authorList>
            <consortium name="WormBaseParasite"/>
        </authorList>
    </citation>
    <scope>IDENTIFICATION</scope>
</reference>
<evidence type="ECO:0000313" key="1">
    <source>
        <dbReference type="Proteomes" id="UP000095282"/>
    </source>
</evidence>